<reference evidence="4 5" key="1">
    <citation type="submission" date="2019-03" db="EMBL/GenBank/DDBJ databases">
        <title>Genomic Encyclopedia of Type Strains, Phase IV (KMG-IV): sequencing the most valuable type-strain genomes for metagenomic binning, comparative biology and taxonomic classification.</title>
        <authorList>
            <person name="Goeker M."/>
        </authorList>
    </citation>
    <scope>NUCLEOTIDE SEQUENCE [LARGE SCALE GENOMIC DNA]</scope>
    <source>
        <strain evidence="4 5">LX-B</strain>
    </source>
</reference>
<dbReference type="AlphaFoldDB" id="A0A4R1QNL1"/>
<dbReference type="Gene3D" id="3.30.420.40">
    <property type="match status" value="2"/>
</dbReference>
<gene>
    <name evidence="4" type="ORF">EDC14_10561</name>
</gene>
<dbReference type="Pfam" id="PF00480">
    <property type="entry name" value="ROK"/>
    <property type="match status" value="1"/>
</dbReference>
<dbReference type="EMBL" id="SLUN01000056">
    <property type="protein sequence ID" value="TCL55349.1"/>
    <property type="molecule type" value="Genomic_DNA"/>
</dbReference>
<dbReference type="RefSeq" id="WP_132017670.1">
    <property type="nucleotide sequence ID" value="NZ_SLUN01000056.1"/>
</dbReference>
<comment type="function">
    <text evidence="1">Transcriptional repressor of xylose-utilizing enzymes.</text>
</comment>
<dbReference type="OrthoDB" id="9796533at2"/>
<keyword evidence="3" id="KW-0119">Carbohydrate metabolism</keyword>
<evidence type="ECO:0000256" key="2">
    <source>
        <dbReference type="ARBA" id="ARBA00006479"/>
    </source>
</evidence>
<dbReference type="InterPro" id="IPR036388">
    <property type="entry name" value="WH-like_DNA-bd_sf"/>
</dbReference>
<organism evidence="4 5">
    <name type="scientific">Hydrogenispora ethanolica</name>
    <dbReference type="NCBI Taxonomy" id="1082276"/>
    <lineage>
        <taxon>Bacteria</taxon>
        <taxon>Bacillati</taxon>
        <taxon>Bacillota</taxon>
        <taxon>Hydrogenispora</taxon>
    </lineage>
</organism>
<dbReference type="InterPro" id="IPR043129">
    <property type="entry name" value="ATPase_NBD"/>
</dbReference>
<dbReference type="SUPFAM" id="SSF46785">
    <property type="entry name" value="Winged helix' DNA-binding domain"/>
    <property type="match status" value="1"/>
</dbReference>
<evidence type="ECO:0000313" key="4">
    <source>
        <dbReference type="EMBL" id="TCL55349.1"/>
    </source>
</evidence>
<dbReference type="InterPro" id="IPR000600">
    <property type="entry name" value="ROK"/>
</dbReference>
<evidence type="ECO:0000256" key="1">
    <source>
        <dbReference type="ARBA" id="ARBA00002486"/>
    </source>
</evidence>
<dbReference type="GO" id="GO:0042732">
    <property type="term" value="P:D-xylose metabolic process"/>
    <property type="evidence" value="ECO:0007669"/>
    <property type="project" value="UniProtKB-KW"/>
</dbReference>
<accession>A0A4R1QNL1</accession>
<dbReference type="InterPro" id="IPR036390">
    <property type="entry name" value="WH_DNA-bd_sf"/>
</dbReference>
<dbReference type="PANTHER" id="PTHR18964">
    <property type="entry name" value="ROK (REPRESSOR, ORF, KINASE) FAMILY"/>
    <property type="match status" value="1"/>
</dbReference>
<comment type="caution">
    <text evidence="4">The sequence shown here is derived from an EMBL/GenBank/DDBJ whole genome shotgun (WGS) entry which is preliminary data.</text>
</comment>
<proteinExistence type="inferred from homology"/>
<dbReference type="GO" id="GO:0016301">
    <property type="term" value="F:kinase activity"/>
    <property type="evidence" value="ECO:0007669"/>
    <property type="project" value="UniProtKB-KW"/>
</dbReference>
<dbReference type="Proteomes" id="UP000295008">
    <property type="component" value="Unassembled WGS sequence"/>
</dbReference>
<evidence type="ECO:0000256" key="3">
    <source>
        <dbReference type="ARBA" id="ARBA00022629"/>
    </source>
</evidence>
<dbReference type="Gene3D" id="1.10.10.10">
    <property type="entry name" value="Winged helix-like DNA-binding domain superfamily/Winged helix DNA-binding domain"/>
    <property type="match status" value="1"/>
</dbReference>
<comment type="similarity">
    <text evidence="2">Belongs to the ROK (NagC/XylR) family.</text>
</comment>
<protein>
    <submittedName>
        <fullName evidence="4">Putative NBD/HSP70 family sugar kinase</fullName>
    </submittedName>
</protein>
<keyword evidence="4" id="KW-0418">Kinase</keyword>
<name>A0A4R1QNL1_HYDET</name>
<keyword evidence="3" id="KW-0859">Xylose metabolism</keyword>
<dbReference type="SUPFAM" id="SSF53067">
    <property type="entry name" value="Actin-like ATPase domain"/>
    <property type="match status" value="1"/>
</dbReference>
<sequence>MERTAGNQLMIKENNQKFIIDTLIDRGATSRADLAKLLKLSAPSVSNNINQLLQKKLLLEIGEGDSAGGRRPILLDFNYRYGYIIGVDLSGQDLKIALSDLKPEIMELRKFDISNEKSGRKILDIIIETIVALFAKHQLNLKQLLTIVVGFPGVVNEATGRMALLPLWVYVWDEINLHEELQKKFKSKVIIKNDINLAALGESRYGLGREYHNLVYVSIDRGVGAGVVIDNRLYEGTRRAAGEIGYLALEATDVAFDHQNFGPLESRVGLPGLIRKIREDLRAGCDSRILDLAQGDPERVDLRVIKAAVSLEDPYILGEMVRIQNQLAVIMANIGILLDLELVILGGQLTSLGYDFLKPLNEMVGKLVPLGTKVVYSSLEQPVLYGAFAAALEYVQSNILSLK</sequence>
<keyword evidence="5" id="KW-1185">Reference proteome</keyword>
<evidence type="ECO:0000313" key="5">
    <source>
        <dbReference type="Proteomes" id="UP000295008"/>
    </source>
</evidence>
<keyword evidence="4" id="KW-0808">Transferase</keyword>
<dbReference type="PANTHER" id="PTHR18964:SF149">
    <property type="entry name" value="BIFUNCTIONAL UDP-N-ACETYLGLUCOSAMINE 2-EPIMERASE_N-ACETYLMANNOSAMINE KINASE"/>
    <property type="match status" value="1"/>
</dbReference>